<protein>
    <submittedName>
        <fullName evidence="1">Uncharacterized protein</fullName>
    </submittedName>
</protein>
<name>A0A2G3E0M8_9FIRM</name>
<keyword evidence="2" id="KW-1185">Reference proteome</keyword>
<organism evidence="1 2">
    <name type="scientific">Agathobacter ruminis</name>
    <dbReference type="NCBI Taxonomy" id="1712665"/>
    <lineage>
        <taxon>Bacteria</taxon>
        <taxon>Bacillati</taxon>
        <taxon>Bacillota</taxon>
        <taxon>Clostridia</taxon>
        <taxon>Lachnospirales</taxon>
        <taxon>Lachnospiraceae</taxon>
        <taxon>Agathobacter</taxon>
    </lineage>
</organism>
<proteinExistence type="predicted"/>
<reference evidence="1 2" key="1">
    <citation type="submission" date="2017-10" db="EMBL/GenBank/DDBJ databases">
        <title>Resolving the taxonomy of Roseburia spp., Eubacterium rectale and Agathobacter spp. through phylogenomic analysis.</title>
        <authorList>
            <person name="Sheridan P.O."/>
            <person name="Walker A.W."/>
            <person name="Duncan S.H."/>
            <person name="Scott K.P."/>
            <person name="Toole P.W.O."/>
            <person name="Luis P."/>
            <person name="Flint H.J."/>
        </authorList>
    </citation>
    <scope>NUCLEOTIDE SEQUENCE [LARGE SCALE GENOMIC DNA]</scope>
    <source>
        <strain evidence="1 2">JK623</strain>
    </source>
</reference>
<dbReference type="Proteomes" id="UP000224563">
    <property type="component" value="Unassembled WGS sequence"/>
</dbReference>
<evidence type="ECO:0000313" key="1">
    <source>
        <dbReference type="EMBL" id="PHU36836.1"/>
    </source>
</evidence>
<comment type="caution">
    <text evidence="1">The sequence shown here is derived from an EMBL/GenBank/DDBJ whole genome shotgun (WGS) entry which is preliminary data.</text>
</comment>
<sequence>KSYKDKTNGNIIETNKKWFYHGTASKYACTTSWLRCSGSNNFGEYWKKYVVGTYSSFEKIRKNAEVGDVIQVI</sequence>
<gene>
    <name evidence="1" type="ORF">CSX02_11090</name>
</gene>
<accession>A0A2G3E0M8</accession>
<feature type="non-terminal residue" evidence="1">
    <location>
        <position position="73"/>
    </location>
</feature>
<dbReference type="EMBL" id="PDYG01000114">
    <property type="protein sequence ID" value="PHU36836.1"/>
    <property type="molecule type" value="Genomic_DNA"/>
</dbReference>
<dbReference type="AlphaFoldDB" id="A0A2G3E0M8"/>
<feature type="non-terminal residue" evidence="1">
    <location>
        <position position="1"/>
    </location>
</feature>
<evidence type="ECO:0000313" key="2">
    <source>
        <dbReference type="Proteomes" id="UP000224563"/>
    </source>
</evidence>
<reference evidence="1 2" key="2">
    <citation type="submission" date="2017-10" db="EMBL/GenBank/DDBJ databases">
        <authorList>
            <person name="Banno H."/>
            <person name="Chua N.-H."/>
        </authorList>
    </citation>
    <scope>NUCLEOTIDE SEQUENCE [LARGE SCALE GENOMIC DNA]</scope>
    <source>
        <strain evidence="1 2">JK623</strain>
    </source>
</reference>
<dbReference type="RefSeq" id="WP_207653782.1">
    <property type="nucleotide sequence ID" value="NZ_PDYG01000114.1"/>
</dbReference>